<keyword evidence="2" id="KW-0812">Transmembrane</keyword>
<dbReference type="RefSeq" id="WP_397089923.1">
    <property type="nucleotide sequence ID" value="NZ_JBITGY010000014.1"/>
</dbReference>
<proteinExistence type="predicted"/>
<dbReference type="Proteomes" id="UP001612741">
    <property type="component" value="Unassembled WGS sequence"/>
</dbReference>
<feature type="region of interest" description="Disordered" evidence="1">
    <location>
        <begin position="1"/>
        <end position="68"/>
    </location>
</feature>
<evidence type="ECO:0000313" key="3">
    <source>
        <dbReference type="EMBL" id="MFI6504164.1"/>
    </source>
</evidence>
<feature type="compositionally biased region" description="Pro residues" evidence="1">
    <location>
        <begin position="24"/>
        <end position="51"/>
    </location>
</feature>
<evidence type="ECO:0000313" key="4">
    <source>
        <dbReference type="Proteomes" id="UP001612741"/>
    </source>
</evidence>
<sequence length="120" mass="13245">MTPPQQGPQYPDPDQTVRHRWPTPQSPTGPRTWPPQQQPGPRPQAPPPQPPHGQQDDLDDLGIGTVRLPYTPDMLPDVEEYVEAKPPRSAWWWVIVAGGLVVLLAALAIGVVLWVRSSGL</sequence>
<evidence type="ECO:0000256" key="2">
    <source>
        <dbReference type="SAM" id="Phobius"/>
    </source>
</evidence>
<keyword evidence="2" id="KW-1133">Transmembrane helix</keyword>
<accession>A0ABW7Z9F0</accession>
<dbReference type="EMBL" id="JBITGY010000014">
    <property type="protein sequence ID" value="MFI6504164.1"/>
    <property type="molecule type" value="Genomic_DNA"/>
</dbReference>
<reference evidence="3 4" key="1">
    <citation type="submission" date="2024-10" db="EMBL/GenBank/DDBJ databases">
        <title>The Natural Products Discovery Center: Release of the First 8490 Sequenced Strains for Exploring Actinobacteria Biosynthetic Diversity.</title>
        <authorList>
            <person name="Kalkreuter E."/>
            <person name="Kautsar S.A."/>
            <person name="Yang D."/>
            <person name="Bader C.D."/>
            <person name="Teijaro C.N."/>
            <person name="Fluegel L."/>
            <person name="Davis C.M."/>
            <person name="Simpson J.R."/>
            <person name="Lauterbach L."/>
            <person name="Steele A.D."/>
            <person name="Gui C."/>
            <person name="Meng S."/>
            <person name="Li G."/>
            <person name="Viehrig K."/>
            <person name="Ye F."/>
            <person name="Su P."/>
            <person name="Kiefer A.F."/>
            <person name="Nichols A."/>
            <person name="Cepeda A.J."/>
            <person name="Yan W."/>
            <person name="Fan B."/>
            <person name="Jiang Y."/>
            <person name="Adhikari A."/>
            <person name="Zheng C.-J."/>
            <person name="Schuster L."/>
            <person name="Cowan T.M."/>
            <person name="Smanski M.J."/>
            <person name="Chevrette M.G."/>
            <person name="De Carvalho L.P.S."/>
            <person name="Shen B."/>
        </authorList>
    </citation>
    <scope>NUCLEOTIDE SEQUENCE [LARGE SCALE GENOMIC DNA]</scope>
    <source>
        <strain evidence="3 4">NPDC050545</strain>
    </source>
</reference>
<comment type="caution">
    <text evidence="3">The sequence shown here is derived from an EMBL/GenBank/DDBJ whole genome shotgun (WGS) entry which is preliminary data.</text>
</comment>
<protein>
    <recommendedName>
        <fullName evidence="5">DUF2510 domain-containing protein</fullName>
    </recommendedName>
</protein>
<gene>
    <name evidence="3" type="ORF">ACIBG2_42740</name>
</gene>
<evidence type="ECO:0000256" key="1">
    <source>
        <dbReference type="SAM" id="MobiDB-lite"/>
    </source>
</evidence>
<name>A0ABW7Z9F0_9ACTN</name>
<organism evidence="3 4">
    <name type="scientific">Nonomuraea typhae</name>
    <dbReference type="NCBI Taxonomy" id="2603600"/>
    <lineage>
        <taxon>Bacteria</taxon>
        <taxon>Bacillati</taxon>
        <taxon>Actinomycetota</taxon>
        <taxon>Actinomycetes</taxon>
        <taxon>Streptosporangiales</taxon>
        <taxon>Streptosporangiaceae</taxon>
        <taxon>Nonomuraea</taxon>
    </lineage>
</organism>
<keyword evidence="4" id="KW-1185">Reference proteome</keyword>
<evidence type="ECO:0008006" key="5">
    <source>
        <dbReference type="Google" id="ProtNLM"/>
    </source>
</evidence>
<keyword evidence="2" id="KW-0472">Membrane</keyword>
<feature type="transmembrane region" description="Helical" evidence="2">
    <location>
        <begin position="90"/>
        <end position="115"/>
    </location>
</feature>